<dbReference type="Proteomes" id="UP000176634">
    <property type="component" value="Unassembled WGS sequence"/>
</dbReference>
<dbReference type="Gene3D" id="1.10.10.10">
    <property type="entry name" value="Winged helix-like DNA-binding domain superfamily/Winged helix DNA-binding domain"/>
    <property type="match status" value="1"/>
</dbReference>
<evidence type="ECO:0000256" key="2">
    <source>
        <dbReference type="ARBA" id="ARBA00023015"/>
    </source>
</evidence>
<protein>
    <recommendedName>
        <fullName evidence="10">RNA polymerase sigma factor</fullName>
    </recommendedName>
</protein>
<keyword evidence="3" id="KW-0731">Sigma factor</keyword>
<evidence type="ECO:0008006" key="10">
    <source>
        <dbReference type="Google" id="ProtNLM"/>
    </source>
</evidence>
<proteinExistence type="inferred from homology"/>
<dbReference type="InterPro" id="IPR013249">
    <property type="entry name" value="RNA_pol_sigma70_r4_t2"/>
</dbReference>
<feature type="domain" description="RNA polymerase sigma-70 region 2" evidence="6">
    <location>
        <begin position="13"/>
        <end position="80"/>
    </location>
</feature>
<dbReference type="InterPro" id="IPR007627">
    <property type="entry name" value="RNA_pol_sigma70_r2"/>
</dbReference>
<dbReference type="CDD" id="cd06171">
    <property type="entry name" value="Sigma70_r4"/>
    <property type="match status" value="1"/>
</dbReference>
<evidence type="ECO:0000313" key="8">
    <source>
        <dbReference type="EMBL" id="OGH93193.1"/>
    </source>
</evidence>
<name>A0A1F6PB49_9BACT</name>
<accession>A0A1F6PB49</accession>
<evidence type="ECO:0000256" key="3">
    <source>
        <dbReference type="ARBA" id="ARBA00023082"/>
    </source>
</evidence>
<evidence type="ECO:0000259" key="6">
    <source>
        <dbReference type="Pfam" id="PF04542"/>
    </source>
</evidence>
<comment type="caution">
    <text evidence="8">The sequence shown here is derived from an EMBL/GenBank/DDBJ whole genome shotgun (WGS) entry which is preliminary data.</text>
</comment>
<comment type="similarity">
    <text evidence="1">Belongs to the sigma-70 factor family. ECF subfamily.</text>
</comment>
<dbReference type="NCBIfam" id="TIGR02937">
    <property type="entry name" value="sigma70-ECF"/>
    <property type="match status" value="1"/>
</dbReference>
<dbReference type="GO" id="GO:0006352">
    <property type="term" value="P:DNA-templated transcription initiation"/>
    <property type="evidence" value="ECO:0007669"/>
    <property type="project" value="InterPro"/>
</dbReference>
<dbReference type="SUPFAM" id="SSF88659">
    <property type="entry name" value="Sigma3 and sigma4 domains of RNA polymerase sigma factors"/>
    <property type="match status" value="1"/>
</dbReference>
<dbReference type="Pfam" id="PF08281">
    <property type="entry name" value="Sigma70_r4_2"/>
    <property type="match status" value="1"/>
</dbReference>
<dbReference type="Gene3D" id="1.10.1740.10">
    <property type="match status" value="1"/>
</dbReference>
<dbReference type="PANTHER" id="PTHR43133">
    <property type="entry name" value="RNA POLYMERASE ECF-TYPE SIGMA FACTO"/>
    <property type="match status" value="1"/>
</dbReference>
<sequence length="169" mass="20015">MDKYKLKKEFEKFYNSHVDKVYRFVFFRVNCNKELAQDLVSEIFLKAMEHFTDYDENLSKSAWIMTISKNHLANYWRDKKPTSEIPEDEDGLAEGFWLKSAINSFKREKNKHELNSFLEALDEESREIVTFHYILGYSYAEIASMRGMTETAVKVASHRAIKKLYTNNV</sequence>
<keyword evidence="4" id="KW-0238">DNA-binding</keyword>
<dbReference type="STRING" id="1798705.A2563_01140"/>
<evidence type="ECO:0000313" key="9">
    <source>
        <dbReference type="Proteomes" id="UP000176634"/>
    </source>
</evidence>
<keyword evidence="2" id="KW-0805">Transcription regulation</keyword>
<gene>
    <name evidence="8" type="ORF">A2563_01140</name>
</gene>
<dbReference type="Pfam" id="PF04542">
    <property type="entry name" value="Sigma70_r2"/>
    <property type="match status" value="1"/>
</dbReference>
<evidence type="ECO:0000256" key="1">
    <source>
        <dbReference type="ARBA" id="ARBA00010641"/>
    </source>
</evidence>
<evidence type="ECO:0000259" key="7">
    <source>
        <dbReference type="Pfam" id="PF08281"/>
    </source>
</evidence>
<evidence type="ECO:0000256" key="4">
    <source>
        <dbReference type="ARBA" id="ARBA00023125"/>
    </source>
</evidence>
<dbReference type="InterPro" id="IPR013324">
    <property type="entry name" value="RNA_pol_sigma_r3/r4-like"/>
</dbReference>
<dbReference type="AlphaFoldDB" id="A0A1F6PB49"/>
<dbReference type="EMBL" id="MFRA01000001">
    <property type="protein sequence ID" value="OGH93193.1"/>
    <property type="molecule type" value="Genomic_DNA"/>
</dbReference>
<dbReference type="InterPro" id="IPR036388">
    <property type="entry name" value="WH-like_DNA-bd_sf"/>
</dbReference>
<dbReference type="InterPro" id="IPR013325">
    <property type="entry name" value="RNA_pol_sigma_r2"/>
</dbReference>
<organism evidence="8 9">
    <name type="scientific">Candidatus Magasanikbacteria bacterium RIFOXYD1_FULL_40_23</name>
    <dbReference type="NCBI Taxonomy" id="1798705"/>
    <lineage>
        <taxon>Bacteria</taxon>
        <taxon>Candidatus Magasanikiibacteriota</taxon>
    </lineage>
</organism>
<evidence type="ECO:0000256" key="5">
    <source>
        <dbReference type="ARBA" id="ARBA00023163"/>
    </source>
</evidence>
<feature type="domain" description="RNA polymerase sigma factor 70 region 4 type 2" evidence="7">
    <location>
        <begin position="113"/>
        <end position="164"/>
    </location>
</feature>
<dbReference type="SUPFAM" id="SSF88946">
    <property type="entry name" value="Sigma2 domain of RNA polymerase sigma factors"/>
    <property type="match status" value="1"/>
</dbReference>
<dbReference type="PANTHER" id="PTHR43133:SF8">
    <property type="entry name" value="RNA POLYMERASE SIGMA FACTOR HI_1459-RELATED"/>
    <property type="match status" value="1"/>
</dbReference>
<reference evidence="8 9" key="1">
    <citation type="journal article" date="2016" name="Nat. Commun.">
        <title>Thousands of microbial genomes shed light on interconnected biogeochemical processes in an aquifer system.</title>
        <authorList>
            <person name="Anantharaman K."/>
            <person name="Brown C.T."/>
            <person name="Hug L.A."/>
            <person name="Sharon I."/>
            <person name="Castelle C.J."/>
            <person name="Probst A.J."/>
            <person name="Thomas B.C."/>
            <person name="Singh A."/>
            <person name="Wilkins M.J."/>
            <person name="Karaoz U."/>
            <person name="Brodie E.L."/>
            <person name="Williams K.H."/>
            <person name="Hubbard S.S."/>
            <person name="Banfield J.F."/>
        </authorList>
    </citation>
    <scope>NUCLEOTIDE SEQUENCE [LARGE SCALE GENOMIC DNA]</scope>
</reference>
<dbReference type="GO" id="GO:0016987">
    <property type="term" value="F:sigma factor activity"/>
    <property type="evidence" value="ECO:0007669"/>
    <property type="project" value="UniProtKB-KW"/>
</dbReference>
<keyword evidence="5" id="KW-0804">Transcription</keyword>
<dbReference type="InterPro" id="IPR014284">
    <property type="entry name" value="RNA_pol_sigma-70_dom"/>
</dbReference>
<dbReference type="GO" id="GO:0003677">
    <property type="term" value="F:DNA binding"/>
    <property type="evidence" value="ECO:0007669"/>
    <property type="project" value="UniProtKB-KW"/>
</dbReference>
<dbReference type="InterPro" id="IPR039425">
    <property type="entry name" value="RNA_pol_sigma-70-like"/>
</dbReference>